<keyword evidence="8" id="KW-0175">Coiled coil</keyword>
<keyword evidence="5 7" id="KW-0694">RNA-binding</keyword>
<dbReference type="NCBIfam" id="TIGR01069">
    <property type="entry name" value="mutS2"/>
    <property type="match status" value="1"/>
</dbReference>
<dbReference type="HAMAP" id="MF_00092">
    <property type="entry name" value="MutS2"/>
    <property type="match status" value="1"/>
</dbReference>
<dbReference type="Gene3D" id="3.40.50.300">
    <property type="entry name" value="P-loop containing nucleotide triphosphate hydrolases"/>
    <property type="match status" value="1"/>
</dbReference>
<evidence type="ECO:0000313" key="10">
    <source>
        <dbReference type="EMBL" id="MBP1905230.1"/>
    </source>
</evidence>
<dbReference type="EMBL" id="JAGGKG010000007">
    <property type="protein sequence ID" value="MBP1905230.1"/>
    <property type="molecule type" value="Genomic_DNA"/>
</dbReference>
<reference evidence="10 11" key="1">
    <citation type="submission" date="2021-03" db="EMBL/GenBank/DDBJ databases">
        <title>Genomic Encyclopedia of Type Strains, Phase IV (KMG-IV): sequencing the most valuable type-strain genomes for metagenomic binning, comparative biology and taxonomic classification.</title>
        <authorList>
            <person name="Goeker M."/>
        </authorList>
    </citation>
    <scope>NUCLEOTIDE SEQUENCE [LARGE SCALE GENOMIC DNA]</scope>
    <source>
        <strain evidence="10 11">DSM 14349</strain>
    </source>
</reference>
<dbReference type="Pfam" id="PF01713">
    <property type="entry name" value="Smr"/>
    <property type="match status" value="1"/>
</dbReference>
<dbReference type="PROSITE" id="PS50828">
    <property type="entry name" value="SMR"/>
    <property type="match status" value="1"/>
</dbReference>
<sequence>MEQKVLAKMEYHKIIEKLIKYCQTALGQAAADALLPSNDLEHIKRLLQATDESCKVDRLRGAPRFGGIVDISFSAKRARIGGTLNPHELWDIATTLEGSRRVKRYIASMHEEDEIELLYKLSDDLTEQKPLEDAIKRCINENVEVLDSASPELAQIRRELRGGEVRIREKLDAMIRSSSVSKMLQDQIITIRGDRFVIPVKAEYRAHFGGIVHDQSGSGATLFIEPESIVAMNNKLRETKLKEEREIEVILQKLTALVGDQTELLMYDLEILSELDFIFAKARLAREMKAVLPRMNDRGFIKLKKGRHPLIPVEQVVPIDMELGNQYSTIIVTGPNTGGKTVTLKTIGLLSLMAMSGLFVPAEDGVQLCVFDAIYADIGDEQSIEQNLSTFSSHMTNIISMLGEMTSKSLVLLDELGAGTDPAEGSALAIAILEHIHSLGTRMVATTHYSELKAYAYERKGVINASMEFDVNTLSPTYRLLVGVPGRSNAFAIASRLGLPEHILDYARGEVNEEDTRVENMIASLEQNRLSAEQEKQAAEQLRKELEQLRKQHEVELEKLEQQRDKRIIKAEEEARAIITKAKSEAESIIADLRKLALEEGASVKEHKLIAARKQLEEAEPAQRKKVGAIRKSGKAPRTIGAGDEVMVYSLNQRGFVVELVGTKEAVVQLGIMKMKVSVDDLELVAAAPAQAPVQRQAAILKRTKDRVSSELDLRGANLEEAYLEVDRFIDEAFLGNLGQISIIHGKGTGVLRTGITDYLRKHKHVKSYRLGNYGEGGNGVTIVELK</sequence>
<evidence type="ECO:0000256" key="4">
    <source>
        <dbReference type="ARBA" id="ARBA00022840"/>
    </source>
</evidence>
<dbReference type="InterPro" id="IPR036187">
    <property type="entry name" value="DNA_mismatch_repair_MutS_sf"/>
</dbReference>
<dbReference type="SMART" id="SM00534">
    <property type="entry name" value="MUTSac"/>
    <property type="match status" value="1"/>
</dbReference>
<feature type="domain" description="Smr" evidence="9">
    <location>
        <begin position="712"/>
        <end position="787"/>
    </location>
</feature>
<dbReference type="EC" id="3.6.4.-" evidence="7"/>
<dbReference type="InterPro" id="IPR046893">
    <property type="entry name" value="MSSS"/>
</dbReference>
<dbReference type="SUPFAM" id="SSF48334">
    <property type="entry name" value="DNA repair protein MutS, domain III"/>
    <property type="match status" value="1"/>
</dbReference>
<evidence type="ECO:0000259" key="9">
    <source>
        <dbReference type="PROSITE" id="PS50828"/>
    </source>
</evidence>
<comment type="function">
    <text evidence="7">Acts as a ribosome collision sensor, splitting the ribosome into its 2 subunits. Detects stalled/collided 70S ribosomes which it binds and splits by an ATP-hydrolysis driven conformational change. Acts upstream of the ribosome quality control system (RQC), a ribosome-associated complex that mediates the extraction of incompletely synthesized nascent chains from stalled ribosomes and their subsequent degradation. Probably generates substrates for RQC.</text>
</comment>
<accession>A0ABS4FRQ5</accession>
<dbReference type="InterPro" id="IPR036063">
    <property type="entry name" value="Smr_dom_sf"/>
</dbReference>
<dbReference type="EC" id="3.1.-.-" evidence="7"/>
<keyword evidence="7" id="KW-0255">Endonuclease</keyword>
<dbReference type="PANTHER" id="PTHR48466">
    <property type="entry name" value="OS10G0509000 PROTEIN-RELATED"/>
    <property type="match status" value="1"/>
</dbReference>
<evidence type="ECO:0000256" key="7">
    <source>
        <dbReference type="HAMAP-Rule" id="MF_00092"/>
    </source>
</evidence>
<evidence type="ECO:0000256" key="8">
    <source>
        <dbReference type="SAM" id="Coils"/>
    </source>
</evidence>
<name>A0ABS4FRQ5_9BACL</name>
<dbReference type="SUPFAM" id="SSF160443">
    <property type="entry name" value="SMR domain-like"/>
    <property type="match status" value="1"/>
</dbReference>
<dbReference type="Pfam" id="PF20297">
    <property type="entry name" value="MSSS"/>
    <property type="match status" value="1"/>
</dbReference>
<dbReference type="SMART" id="SM00463">
    <property type="entry name" value="SMR"/>
    <property type="match status" value="1"/>
</dbReference>
<dbReference type="InterPro" id="IPR005747">
    <property type="entry name" value="MutS2"/>
</dbReference>
<dbReference type="InterPro" id="IPR000432">
    <property type="entry name" value="DNA_mismatch_repair_MutS_C"/>
</dbReference>
<feature type="binding site" evidence="7">
    <location>
        <begin position="334"/>
        <end position="341"/>
    </location>
    <ligand>
        <name>ATP</name>
        <dbReference type="ChEBI" id="CHEBI:30616"/>
    </ligand>
</feature>
<keyword evidence="4 7" id="KW-0067">ATP-binding</keyword>
<dbReference type="InterPro" id="IPR007696">
    <property type="entry name" value="DNA_mismatch_repair_MutS_core"/>
</dbReference>
<organism evidence="10 11">
    <name type="scientific">Paenibacillus turicensis</name>
    <dbReference type="NCBI Taxonomy" id="160487"/>
    <lineage>
        <taxon>Bacteria</taxon>
        <taxon>Bacillati</taxon>
        <taxon>Bacillota</taxon>
        <taxon>Bacilli</taxon>
        <taxon>Bacillales</taxon>
        <taxon>Paenibacillaceae</taxon>
        <taxon>Paenibacillus</taxon>
    </lineage>
</organism>
<comment type="function">
    <text evidence="7">Endonuclease that is involved in the suppression of homologous recombination and thus may have a key role in the control of bacterial genetic diversity.</text>
</comment>
<comment type="subunit">
    <text evidence="7">Homodimer. Binds to stalled ribosomes, contacting rRNA.</text>
</comment>
<dbReference type="Proteomes" id="UP001519272">
    <property type="component" value="Unassembled WGS sequence"/>
</dbReference>
<dbReference type="PANTHER" id="PTHR48466:SF2">
    <property type="entry name" value="OS10G0509000 PROTEIN"/>
    <property type="match status" value="1"/>
</dbReference>
<evidence type="ECO:0000256" key="1">
    <source>
        <dbReference type="ARBA" id="ARBA00022730"/>
    </source>
</evidence>
<dbReference type="PIRSF" id="PIRSF005814">
    <property type="entry name" value="MutS_YshD"/>
    <property type="match status" value="1"/>
</dbReference>
<keyword evidence="11" id="KW-1185">Reference proteome</keyword>
<protein>
    <recommendedName>
        <fullName evidence="7">Endonuclease MutS2</fullName>
        <ecNumber evidence="7">3.1.-.-</ecNumber>
    </recommendedName>
    <alternativeName>
        <fullName evidence="7">Ribosome-associated protein quality control-upstream factor</fullName>
        <shortName evidence="7">RQC-upstream factor</shortName>
        <shortName evidence="7">RqcU</shortName>
        <ecNumber evidence="7">3.6.4.-</ecNumber>
    </alternativeName>
</protein>
<evidence type="ECO:0000256" key="2">
    <source>
        <dbReference type="ARBA" id="ARBA00022741"/>
    </source>
</evidence>
<dbReference type="InterPro" id="IPR027417">
    <property type="entry name" value="P-loop_NTPase"/>
</dbReference>
<comment type="similarity">
    <text evidence="7">Belongs to the DNA mismatch repair MutS family. MutS2 subfamily.</text>
</comment>
<evidence type="ECO:0000256" key="5">
    <source>
        <dbReference type="ARBA" id="ARBA00022884"/>
    </source>
</evidence>
<feature type="coiled-coil region" evidence="8">
    <location>
        <begin position="522"/>
        <end position="570"/>
    </location>
</feature>
<evidence type="ECO:0000313" key="11">
    <source>
        <dbReference type="Proteomes" id="UP001519272"/>
    </source>
</evidence>
<evidence type="ECO:0000256" key="6">
    <source>
        <dbReference type="ARBA" id="ARBA00023125"/>
    </source>
</evidence>
<keyword evidence="6 7" id="KW-0238">DNA-binding</keyword>
<keyword evidence="2 7" id="KW-0547">Nucleotide-binding</keyword>
<keyword evidence="3 7" id="KW-0378">Hydrolase</keyword>
<dbReference type="InterPro" id="IPR045076">
    <property type="entry name" value="MutS"/>
</dbReference>
<dbReference type="PROSITE" id="PS00486">
    <property type="entry name" value="DNA_MISMATCH_REPAIR_2"/>
    <property type="match status" value="1"/>
</dbReference>
<proteinExistence type="inferred from homology"/>
<dbReference type="SMART" id="SM00533">
    <property type="entry name" value="MUTSd"/>
    <property type="match status" value="1"/>
</dbReference>
<comment type="caution">
    <text evidence="10">The sequence shown here is derived from an EMBL/GenBank/DDBJ whole genome shotgun (WGS) entry which is preliminary data.</text>
</comment>
<dbReference type="CDD" id="cd06503">
    <property type="entry name" value="ATP-synt_Fo_b"/>
    <property type="match status" value="1"/>
</dbReference>
<dbReference type="SUPFAM" id="SSF52540">
    <property type="entry name" value="P-loop containing nucleoside triphosphate hydrolases"/>
    <property type="match status" value="1"/>
</dbReference>
<keyword evidence="1 7" id="KW-0699">rRNA-binding</keyword>
<dbReference type="Pfam" id="PF00488">
    <property type="entry name" value="MutS_V"/>
    <property type="match status" value="1"/>
</dbReference>
<evidence type="ECO:0000256" key="3">
    <source>
        <dbReference type="ARBA" id="ARBA00022801"/>
    </source>
</evidence>
<dbReference type="Gene3D" id="3.30.1370.110">
    <property type="match status" value="1"/>
</dbReference>
<dbReference type="InterPro" id="IPR002625">
    <property type="entry name" value="Smr_dom"/>
</dbReference>
<gene>
    <name evidence="7" type="primary">mutS2</name>
    <name evidence="7" type="synonym">rqcU</name>
    <name evidence="10" type="ORF">J2Z32_001858</name>
</gene>
<dbReference type="CDD" id="cd03280">
    <property type="entry name" value="ABC_MutS2"/>
    <property type="match status" value="1"/>
</dbReference>
<keyword evidence="7" id="KW-0540">Nuclease</keyword>